<dbReference type="EMBL" id="ARXU01000005">
    <property type="protein sequence ID" value="KGD61336.1"/>
    <property type="molecule type" value="Genomic_DNA"/>
</dbReference>
<keyword evidence="3" id="KW-1185">Reference proteome</keyword>
<evidence type="ECO:0000313" key="2">
    <source>
        <dbReference type="EMBL" id="KGD61336.1"/>
    </source>
</evidence>
<name>A0ABR4WCZ3_9GAMM</name>
<dbReference type="Proteomes" id="UP000029443">
    <property type="component" value="Unassembled WGS sequence"/>
</dbReference>
<dbReference type="PANTHER" id="PTHR31377">
    <property type="entry name" value="AGMATINE DEIMINASE-RELATED"/>
    <property type="match status" value="1"/>
</dbReference>
<reference evidence="2 3" key="1">
    <citation type="submission" date="2012-09" db="EMBL/GenBank/DDBJ databases">
        <title>Genome Sequence of alkane-degrading Bacterium Alcanivorax jadensis T9.</title>
        <authorList>
            <person name="Lai Q."/>
            <person name="Shao Z."/>
        </authorList>
    </citation>
    <scope>NUCLEOTIDE SEQUENCE [LARGE SCALE GENOMIC DNA]</scope>
    <source>
        <strain evidence="2 3">T9</strain>
    </source>
</reference>
<accession>A0ABR4WCZ3</accession>
<dbReference type="PANTHER" id="PTHR31377:SF0">
    <property type="entry name" value="AGMATINE DEIMINASE-RELATED"/>
    <property type="match status" value="1"/>
</dbReference>
<evidence type="ECO:0000256" key="1">
    <source>
        <dbReference type="ARBA" id="ARBA00022801"/>
    </source>
</evidence>
<protein>
    <submittedName>
        <fullName evidence="2">Peptidyl-arginine deiminase family protein</fullName>
    </submittedName>
</protein>
<organism evidence="2 3">
    <name type="scientific">Alcanivorax jadensis T9</name>
    <dbReference type="NCBI Taxonomy" id="1177181"/>
    <lineage>
        <taxon>Bacteria</taxon>
        <taxon>Pseudomonadati</taxon>
        <taxon>Pseudomonadota</taxon>
        <taxon>Gammaproteobacteria</taxon>
        <taxon>Oceanospirillales</taxon>
        <taxon>Alcanivoracaceae</taxon>
        <taxon>Alcanivorax</taxon>
    </lineage>
</organism>
<proteinExistence type="predicted"/>
<dbReference type="InterPro" id="IPR007466">
    <property type="entry name" value="Peptidyl-Arg-deiminase_porph"/>
</dbReference>
<evidence type="ECO:0000313" key="3">
    <source>
        <dbReference type="Proteomes" id="UP000029443"/>
    </source>
</evidence>
<comment type="caution">
    <text evidence="2">The sequence shown here is derived from an EMBL/GenBank/DDBJ whole genome shotgun (WGS) entry which is preliminary data.</text>
</comment>
<gene>
    <name evidence="2" type="ORF">T9A_01785</name>
</gene>
<dbReference type="SUPFAM" id="SSF55909">
    <property type="entry name" value="Pentein"/>
    <property type="match status" value="1"/>
</dbReference>
<dbReference type="Pfam" id="PF04371">
    <property type="entry name" value="PAD_porph"/>
    <property type="match status" value="1"/>
</dbReference>
<dbReference type="Gene3D" id="3.75.10.10">
    <property type="entry name" value="L-arginine/glycine Amidinotransferase, Chain A"/>
    <property type="match status" value="1"/>
</dbReference>
<sequence>MRRLLPEWHPQWGVLLAWPDTHTDWVNHLADAEHCYLDLLAALLDHQQVRLVCRDTASEQRVKTLAADRGLDTERLELIIADYNDTWARDFGPIAVEDNGNVELLDYTFTGWGGKFDADKDNTLNRRLPWQLPLHSPSLVLEGGAIDTDGQGNLLTTRHCLRNPNRNPDLSEAELVALLKEQLGVTDIWWLDHGELEGDDTDAHVDTLARFVDTRTIAYVQCRNQADSHYASLAAMEHELQTLARQHNLTLVPLPLPTPQFNREGERLPATYANFLITNEKILLPIYGCDTDQQAIDALQSVSGDRQVTPVNCRVLIEQHGSLHCVTMQLPRGAV</sequence>
<keyword evidence="1" id="KW-0378">Hydrolase</keyword>
<dbReference type="RefSeq" id="WP_035247283.1">
    <property type="nucleotide sequence ID" value="NZ_ARXU01000005.1"/>
</dbReference>